<accession>A0AA38RD46</accession>
<feature type="compositionally biased region" description="Basic and acidic residues" evidence="1">
    <location>
        <begin position="361"/>
        <end position="372"/>
    </location>
</feature>
<feature type="compositionally biased region" description="Polar residues" evidence="1">
    <location>
        <begin position="600"/>
        <end position="617"/>
    </location>
</feature>
<evidence type="ECO:0000313" key="3">
    <source>
        <dbReference type="Proteomes" id="UP001174694"/>
    </source>
</evidence>
<feature type="compositionally biased region" description="Basic and acidic residues" evidence="1">
    <location>
        <begin position="252"/>
        <end position="269"/>
    </location>
</feature>
<gene>
    <name evidence="2" type="ORF">NKR23_g10981</name>
</gene>
<feature type="compositionally biased region" description="Low complexity" evidence="1">
    <location>
        <begin position="763"/>
        <end position="776"/>
    </location>
</feature>
<evidence type="ECO:0000256" key="1">
    <source>
        <dbReference type="SAM" id="MobiDB-lite"/>
    </source>
</evidence>
<name>A0AA38RD46_9PEZI</name>
<dbReference type="Proteomes" id="UP001174694">
    <property type="component" value="Unassembled WGS sequence"/>
</dbReference>
<feature type="compositionally biased region" description="Basic and acidic residues" evidence="1">
    <location>
        <begin position="864"/>
        <end position="878"/>
    </location>
</feature>
<proteinExistence type="predicted"/>
<feature type="compositionally biased region" description="Acidic residues" evidence="1">
    <location>
        <begin position="379"/>
        <end position="388"/>
    </location>
</feature>
<evidence type="ECO:0000313" key="2">
    <source>
        <dbReference type="EMBL" id="KAJ9133096.1"/>
    </source>
</evidence>
<feature type="compositionally biased region" description="Low complexity" evidence="1">
    <location>
        <begin position="621"/>
        <end position="633"/>
    </location>
</feature>
<feature type="compositionally biased region" description="Basic and acidic residues" evidence="1">
    <location>
        <begin position="586"/>
        <end position="599"/>
    </location>
</feature>
<protein>
    <submittedName>
        <fullName evidence="2">Altered inheritance of mitochondria protein 21</fullName>
    </submittedName>
</protein>
<feature type="region of interest" description="Disordered" evidence="1">
    <location>
        <begin position="506"/>
        <end position="688"/>
    </location>
</feature>
<feature type="compositionally biased region" description="Polar residues" evidence="1">
    <location>
        <begin position="57"/>
        <end position="67"/>
    </location>
</feature>
<dbReference type="EMBL" id="JANBVO010000053">
    <property type="protein sequence ID" value="KAJ9133096.1"/>
    <property type="molecule type" value="Genomic_DNA"/>
</dbReference>
<comment type="caution">
    <text evidence="2">The sequence shown here is derived from an EMBL/GenBank/DDBJ whole genome shotgun (WGS) entry which is preliminary data.</text>
</comment>
<feature type="compositionally biased region" description="Polar residues" evidence="1">
    <location>
        <begin position="337"/>
        <end position="347"/>
    </location>
</feature>
<dbReference type="Pfam" id="PF11489">
    <property type="entry name" value="Aim21"/>
    <property type="match status" value="1"/>
</dbReference>
<feature type="compositionally biased region" description="Basic and acidic residues" evidence="1">
    <location>
        <begin position="418"/>
        <end position="432"/>
    </location>
</feature>
<feature type="compositionally biased region" description="Polar residues" evidence="1">
    <location>
        <begin position="1"/>
        <end position="10"/>
    </location>
</feature>
<feature type="compositionally biased region" description="Pro residues" evidence="1">
    <location>
        <begin position="750"/>
        <end position="762"/>
    </location>
</feature>
<feature type="region of interest" description="Disordered" evidence="1">
    <location>
        <begin position="104"/>
        <end position="458"/>
    </location>
</feature>
<feature type="compositionally biased region" description="Polar residues" evidence="1">
    <location>
        <begin position="109"/>
        <end position="120"/>
    </location>
</feature>
<organism evidence="2 3">
    <name type="scientific">Pleurostoma richardsiae</name>
    <dbReference type="NCBI Taxonomy" id="41990"/>
    <lineage>
        <taxon>Eukaryota</taxon>
        <taxon>Fungi</taxon>
        <taxon>Dikarya</taxon>
        <taxon>Ascomycota</taxon>
        <taxon>Pezizomycotina</taxon>
        <taxon>Sordariomycetes</taxon>
        <taxon>Sordariomycetidae</taxon>
        <taxon>Calosphaeriales</taxon>
        <taxon>Pleurostomataceae</taxon>
        <taxon>Pleurostoma</taxon>
    </lineage>
</organism>
<feature type="compositionally biased region" description="Polar residues" evidence="1">
    <location>
        <begin position="179"/>
        <end position="188"/>
    </location>
</feature>
<dbReference type="InterPro" id="IPR021582">
    <property type="entry name" value="Aim21"/>
</dbReference>
<feature type="region of interest" description="Disordered" evidence="1">
    <location>
        <begin position="1"/>
        <end position="67"/>
    </location>
</feature>
<feature type="region of interest" description="Disordered" evidence="1">
    <location>
        <begin position="704"/>
        <end position="888"/>
    </location>
</feature>
<reference evidence="2" key="1">
    <citation type="submission" date="2022-07" db="EMBL/GenBank/DDBJ databases">
        <title>Fungi with potential for degradation of polypropylene.</title>
        <authorList>
            <person name="Gostincar C."/>
        </authorList>
    </citation>
    <scope>NUCLEOTIDE SEQUENCE</scope>
    <source>
        <strain evidence="2">EXF-13308</strain>
    </source>
</reference>
<dbReference type="AlphaFoldDB" id="A0AA38RD46"/>
<keyword evidence="3" id="KW-1185">Reference proteome</keyword>
<feature type="compositionally biased region" description="Basic and acidic residues" evidence="1">
    <location>
        <begin position="801"/>
        <end position="815"/>
    </location>
</feature>
<sequence length="888" mass="96722">MSAAATQQQPPVIPPRPSRSQDREQAASMPAVPPRPINRRVNRSISPNPDRFAPSPLNETLLSKSPNSVRFGGLNVHGIDSADRHGSVDIPSVGEEGKEYEALAEELNSSRSVSPEQTRTIGDDIKLHAPKPSLPASSAKQRVMAVTRTDSDRAASFGIGKPSSDDVTPSNRSLKKKASTTSQLSNSDKQFDDNGIPEIGQQVPMLRDAGDVQAPSPAPSETVRKHHARKSSSRGLPPGSYGLHGHGVAPQDKLEKAYFEKHPDLLKKEHTPHHHDRPNDFSMSSDDLNKIVYETSRRGSGVGTRNGAVATPSEQVEWQAYEEATSRITSPRPPSTKPQETSQPNITISEPRRSQSSSISGEEKIHVDEPNRRRSVMFSDDEAIEDAEEHPYTAPILADDELAKEGPQPDSQPAVEPPPERRGSAFEMDRPHSRPTSRPASIYRVESTNSQSTPLEDVQEYEPLFPEEESSEKKKIAAIAKKESKHRFPSADVWEDAPNSVLYTAEVSTPELPEEKAKEELLEKPLDVREGETAAQAFARRQEELAEQESQNTESFLRRSQRPTSWVPLTAAVPKESRPYLAPRFPSRDVWEDTPDSLKLETTVSTPQLEQESSPAETTHPEIPAKAAQKPAIPGRPKPKASSPQETTKPAVPERPKPHVPARPARTSPSEEAPAPKPKPAVPARPLGSKIAALQAGFMSDLNKRLQLGPQAPKKEEPVAQDLTEEKEKAPLADARKGRARGPQRRAPPATSPSPAAAPQPQKPTLTFSTTVTVFTIDPDEGSVLVSEDKTEQPLSAPSDGENKTEQEAPKKEATPEEPSQQVPAIQEPATEESGNDASEAAPEEPAVEKTETLATNMAGETIAEAHVEEDEKQHVEPTDADATVVKD</sequence>
<feature type="compositionally biased region" description="Basic and acidic residues" evidence="1">
    <location>
        <begin position="713"/>
        <end position="737"/>
    </location>
</feature>
<feature type="compositionally biased region" description="Basic and acidic residues" evidence="1">
    <location>
        <begin position="513"/>
        <end position="532"/>
    </location>
</feature>